<dbReference type="EMBL" id="QZXA01000011">
    <property type="protein sequence ID" value="RJT30143.1"/>
    <property type="molecule type" value="Genomic_DNA"/>
</dbReference>
<dbReference type="Proteomes" id="UP000275530">
    <property type="component" value="Unassembled WGS sequence"/>
</dbReference>
<evidence type="ECO:0000313" key="1">
    <source>
        <dbReference type="EMBL" id="RJT30143.1"/>
    </source>
</evidence>
<evidence type="ECO:0000313" key="2">
    <source>
        <dbReference type="Proteomes" id="UP000275530"/>
    </source>
</evidence>
<name>A0A6M7TFN0_9HYPH</name>
<dbReference type="AlphaFoldDB" id="A0A6M7TFN0"/>
<proteinExistence type="predicted"/>
<gene>
    <name evidence="1" type="ORF">D3242_25830</name>
</gene>
<sequence length="183" mass="19546">MAAIATGAGLQRAIAAPDAPSGVDALIDAHRAARAALTAATEMYDKAFEKVPDASVQLFSSMAASVVWSAEEIDKWAAAAVKHLKVSPDDAVTWRCVMEDDLDQAKARRLAVAATVDLDRLEKAVEVASDAEWAAFQALRDYRPADMGEVAAKARYLISTIEVDNEGERMADSAVELLRSLVA</sequence>
<reference evidence="1 2" key="1">
    <citation type="submission" date="2018-09" db="EMBL/GenBank/DDBJ databases">
        <title>Mesorhizobium carmichaelinearum sp. nov. isolated from Carmichaelinea spp. root nodules in New Zealand.</title>
        <authorList>
            <person name="De Meyer S.E."/>
        </authorList>
    </citation>
    <scope>NUCLEOTIDE SEQUENCE [LARGE SCALE GENOMIC DNA]</scope>
    <source>
        <strain evidence="1 2">LMG 28313</strain>
    </source>
</reference>
<comment type="caution">
    <text evidence="1">The sequence shown here is derived from an EMBL/GenBank/DDBJ whole genome shotgun (WGS) entry which is preliminary data.</text>
</comment>
<dbReference type="RefSeq" id="WP_064986147.1">
    <property type="nucleotide sequence ID" value="NZ_CP033507.1"/>
</dbReference>
<accession>A0A6M7TFN0</accession>
<organism evidence="1 2">
    <name type="scientific">Mesorhizobium jarvisii</name>
    <dbReference type="NCBI Taxonomy" id="1777867"/>
    <lineage>
        <taxon>Bacteria</taxon>
        <taxon>Pseudomonadati</taxon>
        <taxon>Pseudomonadota</taxon>
        <taxon>Alphaproteobacteria</taxon>
        <taxon>Hyphomicrobiales</taxon>
        <taxon>Phyllobacteriaceae</taxon>
        <taxon>Mesorhizobium</taxon>
    </lineage>
</organism>
<keyword evidence="2" id="KW-1185">Reference proteome</keyword>
<protein>
    <submittedName>
        <fullName evidence="1">Uncharacterized protein</fullName>
    </submittedName>
</protein>